<dbReference type="InterPro" id="IPR046825">
    <property type="entry name" value="PDH_C"/>
</dbReference>
<keyword evidence="2" id="KW-0560">Oxidoreductase</keyword>
<dbReference type="KEGG" id="cmic:caldi_17200"/>
<comment type="similarity">
    <text evidence="1">Belongs to the prephenate/arogenate dehydrogenase family.</text>
</comment>
<keyword evidence="6" id="KW-1185">Reference proteome</keyword>
<dbReference type="InterPro" id="IPR050812">
    <property type="entry name" value="Preph/Arog_dehydrog"/>
</dbReference>
<dbReference type="EMBL" id="AP025628">
    <property type="protein sequence ID" value="BDG60630.1"/>
    <property type="molecule type" value="Genomic_DNA"/>
</dbReference>
<evidence type="ECO:0000313" key="5">
    <source>
        <dbReference type="EMBL" id="BDG60630.1"/>
    </source>
</evidence>
<dbReference type="FunFam" id="3.40.50.720:FF:000208">
    <property type="entry name" value="Prephenate dehydrogenase"/>
    <property type="match status" value="1"/>
</dbReference>
<dbReference type="InterPro" id="IPR008927">
    <property type="entry name" value="6-PGluconate_DH-like_C_sf"/>
</dbReference>
<name>A0AA35CJW5_9FIRM</name>
<evidence type="ECO:0000259" key="4">
    <source>
        <dbReference type="PROSITE" id="PS51176"/>
    </source>
</evidence>
<dbReference type="GO" id="GO:0006571">
    <property type="term" value="P:tyrosine biosynthetic process"/>
    <property type="evidence" value="ECO:0007669"/>
    <property type="project" value="InterPro"/>
</dbReference>
<evidence type="ECO:0000256" key="2">
    <source>
        <dbReference type="ARBA" id="ARBA00023002"/>
    </source>
</evidence>
<dbReference type="Pfam" id="PF20463">
    <property type="entry name" value="PDH_C"/>
    <property type="match status" value="1"/>
</dbReference>
<sequence>MPAPELPLDRVAIWGVGLMGGSLGMALRWAGAAREVVGIGRDRRTLRVAQELGAVDRWETDPEAGMAGAQLLVLGAPVRVIRDQAAEWGPRVPEGCVVTDLGSTKAEVVAAWEAHIAPGAAFVGSHPMAGSERAGVRAARPDLYRGARWVITPTPATPPWAAALVARVAEAVGARVLWMPPDLHDRRVAYVSHLPQIVATATAAAAQKGDEAVGWVMSLAAGGFRDTTRVAASPVYLWQDILLTNRDPVLAALADFREALDGLEAAVRAGDPEGIARWFSRAHEARSRLAL</sequence>
<dbReference type="Gene3D" id="1.10.3660.10">
    <property type="entry name" value="6-phosphogluconate dehydrogenase C-terminal like domain"/>
    <property type="match status" value="1"/>
</dbReference>
<accession>A0AA35CJW5</accession>
<protein>
    <submittedName>
        <fullName evidence="5">Prephenate dehydrogenase</fullName>
    </submittedName>
</protein>
<dbReference type="InterPro" id="IPR046826">
    <property type="entry name" value="PDH_N"/>
</dbReference>
<evidence type="ECO:0000256" key="1">
    <source>
        <dbReference type="ARBA" id="ARBA00007964"/>
    </source>
</evidence>
<dbReference type="GO" id="GO:0070403">
    <property type="term" value="F:NAD+ binding"/>
    <property type="evidence" value="ECO:0007669"/>
    <property type="project" value="InterPro"/>
</dbReference>
<dbReference type="GO" id="GO:0008977">
    <property type="term" value="F:prephenate dehydrogenase (NAD+) activity"/>
    <property type="evidence" value="ECO:0007669"/>
    <property type="project" value="InterPro"/>
</dbReference>
<dbReference type="SUPFAM" id="SSF48179">
    <property type="entry name" value="6-phosphogluconate dehydrogenase C-terminal domain-like"/>
    <property type="match status" value="1"/>
</dbReference>
<dbReference type="PANTHER" id="PTHR21363:SF0">
    <property type="entry name" value="PREPHENATE DEHYDROGENASE [NADP(+)]"/>
    <property type="match status" value="1"/>
</dbReference>
<gene>
    <name evidence="5" type="primary">tyrA</name>
    <name evidence="5" type="ORF">caldi_17200</name>
</gene>
<dbReference type="Proteomes" id="UP001163687">
    <property type="component" value="Chromosome"/>
</dbReference>
<dbReference type="Pfam" id="PF02153">
    <property type="entry name" value="PDH_N"/>
    <property type="match status" value="1"/>
</dbReference>
<dbReference type="InterPro" id="IPR003099">
    <property type="entry name" value="Prephen_DH"/>
</dbReference>
<dbReference type="AlphaFoldDB" id="A0AA35CJW5"/>
<dbReference type="PROSITE" id="PS51176">
    <property type="entry name" value="PDH_ADH"/>
    <property type="match status" value="1"/>
</dbReference>
<dbReference type="GO" id="GO:0004665">
    <property type="term" value="F:prephenate dehydrogenase (NADP+) activity"/>
    <property type="evidence" value="ECO:0007669"/>
    <property type="project" value="InterPro"/>
</dbReference>
<dbReference type="InterPro" id="IPR036291">
    <property type="entry name" value="NAD(P)-bd_dom_sf"/>
</dbReference>
<proteinExistence type="inferred from homology"/>
<dbReference type="PANTHER" id="PTHR21363">
    <property type="entry name" value="PREPHENATE DEHYDROGENASE"/>
    <property type="match status" value="1"/>
</dbReference>
<organism evidence="5 6">
    <name type="scientific">Caldinitratiruptor microaerophilus</name>
    <dbReference type="NCBI Taxonomy" id="671077"/>
    <lineage>
        <taxon>Bacteria</taxon>
        <taxon>Bacillati</taxon>
        <taxon>Bacillota</taxon>
        <taxon>Clostridia</taxon>
        <taxon>Eubacteriales</taxon>
        <taxon>Symbiobacteriaceae</taxon>
        <taxon>Caldinitratiruptor</taxon>
    </lineage>
</organism>
<dbReference type="SUPFAM" id="SSF51735">
    <property type="entry name" value="NAD(P)-binding Rossmann-fold domains"/>
    <property type="match status" value="1"/>
</dbReference>
<evidence type="ECO:0000256" key="3">
    <source>
        <dbReference type="ARBA" id="ARBA00029440"/>
    </source>
</evidence>
<comment type="pathway">
    <text evidence="3">Amino-acid biosynthesis.</text>
</comment>
<dbReference type="Gene3D" id="3.40.50.720">
    <property type="entry name" value="NAD(P)-binding Rossmann-like Domain"/>
    <property type="match status" value="1"/>
</dbReference>
<feature type="domain" description="Prephenate/arogenate dehydrogenase" evidence="4">
    <location>
        <begin position="9"/>
        <end position="291"/>
    </location>
</feature>
<reference evidence="5" key="1">
    <citation type="submission" date="2022-03" db="EMBL/GenBank/DDBJ databases">
        <title>Complete genome sequence of Caldinitratiruptor microaerophilus.</title>
        <authorList>
            <person name="Mukaiyama R."/>
            <person name="Nishiyama T."/>
            <person name="Ueda K."/>
        </authorList>
    </citation>
    <scope>NUCLEOTIDE SEQUENCE</scope>
    <source>
        <strain evidence="5">JCM 16183</strain>
    </source>
</reference>
<evidence type="ECO:0000313" key="6">
    <source>
        <dbReference type="Proteomes" id="UP001163687"/>
    </source>
</evidence>